<dbReference type="PANTHER" id="PTHR13914">
    <property type="entry name" value="PROLINE OXIDASE"/>
    <property type="match status" value="1"/>
</dbReference>
<keyword evidence="11" id="KW-0472">Membrane</keyword>
<dbReference type="InterPro" id="IPR029041">
    <property type="entry name" value="FAD-linked_oxidoreductase-like"/>
</dbReference>
<proteinExistence type="predicted"/>
<evidence type="ECO:0000256" key="11">
    <source>
        <dbReference type="SAM" id="Phobius"/>
    </source>
</evidence>
<keyword evidence="11" id="KW-1133">Transmembrane helix</keyword>
<evidence type="ECO:0000256" key="3">
    <source>
        <dbReference type="ARBA" id="ARBA00022630"/>
    </source>
</evidence>
<feature type="binding site" evidence="10">
    <location>
        <begin position="223"/>
        <end position="224"/>
    </location>
    <ligand>
        <name>FAD</name>
        <dbReference type="ChEBI" id="CHEBI:57692"/>
    </ligand>
</feature>
<evidence type="ECO:0000256" key="4">
    <source>
        <dbReference type="ARBA" id="ARBA00022741"/>
    </source>
</evidence>
<feature type="binding site" evidence="9">
    <location>
        <position position="97"/>
    </location>
    <ligand>
        <name>substrate</name>
    </ligand>
</feature>
<comment type="catalytic activity">
    <reaction evidence="8">
        <text>L-proline + a quinone = (S)-1-pyrroline-5-carboxylate + a quinol + H(+)</text>
        <dbReference type="Rhea" id="RHEA:23784"/>
        <dbReference type="ChEBI" id="CHEBI:15378"/>
        <dbReference type="ChEBI" id="CHEBI:17388"/>
        <dbReference type="ChEBI" id="CHEBI:24646"/>
        <dbReference type="ChEBI" id="CHEBI:60039"/>
        <dbReference type="ChEBI" id="CHEBI:132124"/>
        <dbReference type="EC" id="1.5.5.2"/>
    </reaction>
</comment>
<keyword evidence="11" id="KW-0812">Transmembrane</keyword>
<keyword evidence="7" id="KW-0642">Proline metabolism</keyword>
<gene>
    <name evidence="13" type="ORF">PYH69_09205</name>
</gene>
<dbReference type="Gene3D" id="3.20.20.220">
    <property type="match status" value="1"/>
</dbReference>
<dbReference type="GO" id="GO:0010133">
    <property type="term" value="P:L-proline catabolic process to L-glutamate"/>
    <property type="evidence" value="ECO:0007669"/>
    <property type="project" value="InterPro"/>
</dbReference>
<dbReference type="EC" id="1.5.5.2" evidence="2"/>
<feature type="binding site" evidence="10">
    <location>
        <position position="161"/>
    </location>
    <ligand>
        <name>FAD</name>
        <dbReference type="ChEBI" id="CHEBI:57692"/>
    </ligand>
</feature>
<evidence type="ECO:0000256" key="8">
    <source>
        <dbReference type="ARBA" id="ARBA00048779"/>
    </source>
</evidence>
<accession>A0AAX3W0L1</accession>
<dbReference type="PIRSF" id="PIRSF000196">
    <property type="entry name" value="Pro_dehydrog"/>
    <property type="match status" value="1"/>
</dbReference>
<feature type="binding site" evidence="10">
    <location>
        <begin position="183"/>
        <end position="185"/>
    </location>
    <ligand>
        <name>FAD</name>
        <dbReference type="ChEBI" id="CHEBI:57692"/>
    </ligand>
</feature>
<dbReference type="RefSeq" id="WP_147641036.1">
    <property type="nucleotide sequence ID" value="NZ_CABIVY010000016.1"/>
</dbReference>
<keyword evidence="5 10" id="KW-0274">FAD</keyword>
<feature type="domain" description="Proline dehydrogenase" evidence="12">
    <location>
        <begin position="43"/>
        <end position="290"/>
    </location>
</feature>
<evidence type="ECO:0000256" key="10">
    <source>
        <dbReference type="PIRSR" id="PIRSR000196-2"/>
    </source>
</evidence>
<evidence type="ECO:0000313" key="14">
    <source>
        <dbReference type="Proteomes" id="UP001223261"/>
    </source>
</evidence>
<evidence type="ECO:0000256" key="6">
    <source>
        <dbReference type="ARBA" id="ARBA00023002"/>
    </source>
</evidence>
<feature type="transmembrane region" description="Helical" evidence="11">
    <location>
        <begin position="310"/>
        <end position="331"/>
    </location>
</feature>
<sequence>MPVVKDFFIALSNNKFMNESAKRIGPALGAKKVVAGVDIDSTIDTVEKLNERGISCTLDNLGEFVTSRHEALEAQQNIVEIMRRCYNANIQAHVSIKLTQLGINIDKDFTYQNTREILLKAQEFDNSFVNIDAEKFEDLVGITEILDKLKNEFNNVGTVIQAYLHDAMNIMDKYQDLRLRLVKGAYKEGPHIAYQTKEEIDRNYIKLIEHRLLTANAFTSIATHDHNIINHVKQFVKNHNIDKNSFEFQMLYGFRTDYAYELADEGYNFTMYVPFGEDWFGYFMRRLAERPQNINLMLLDIFSAKNKKTFITGAAGVAAASLLTIGSIALFKKNK</sequence>
<organism evidence="13 14">
    <name type="scientific">Mammaliicoccus lentus</name>
    <name type="common">Staphylococcus lentus</name>
    <dbReference type="NCBI Taxonomy" id="42858"/>
    <lineage>
        <taxon>Bacteria</taxon>
        <taxon>Bacillati</taxon>
        <taxon>Bacillota</taxon>
        <taxon>Bacilli</taxon>
        <taxon>Bacillales</taxon>
        <taxon>Staphylococcaceae</taxon>
        <taxon>Mammaliicoccus</taxon>
    </lineage>
</organism>
<dbReference type="EMBL" id="CP118848">
    <property type="protein sequence ID" value="WHI58933.1"/>
    <property type="molecule type" value="Genomic_DNA"/>
</dbReference>
<dbReference type="GO" id="GO:0000166">
    <property type="term" value="F:nucleotide binding"/>
    <property type="evidence" value="ECO:0007669"/>
    <property type="project" value="UniProtKB-KW"/>
</dbReference>
<dbReference type="InterPro" id="IPR008219">
    <property type="entry name" value="PRODH_bac_arc"/>
</dbReference>
<evidence type="ECO:0000256" key="9">
    <source>
        <dbReference type="PIRSR" id="PIRSR000196-1"/>
    </source>
</evidence>
<keyword evidence="3" id="KW-0285">Flavoprotein</keyword>
<feature type="binding site" evidence="9">
    <location>
        <position position="286"/>
    </location>
    <ligand>
        <name>substrate</name>
    </ligand>
</feature>
<dbReference type="GO" id="GO:0004657">
    <property type="term" value="F:proline dehydrogenase activity"/>
    <property type="evidence" value="ECO:0007669"/>
    <property type="project" value="UniProtKB-EC"/>
</dbReference>
<dbReference type="Proteomes" id="UP001223261">
    <property type="component" value="Chromosome"/>
</dbReference>
<reference evidence="13" key="1">
    <citation type="journal article" date="2023" name="Antibiotics">
        <title>Prevalence and Molecular Characterization of Methicillin-Resistant Staphylococci (MRS) and Mammaliicocci (MRM) in Dromedary Camels from Algeria: First Detection of SCCmec-mecC Hybrid in Methicillin-Resistant Mammaliicoccus lentus.</title>
        <authorList>
            <person name="Belhout C."/>
            <person name="Boyen F."/>
            <person name="Vereecke N."/>
            <person name="Theuns S."/>
            <person name="Taibi N."/>
            <person name="Stegger M."/>
            <person name="de la Fe-Rodriguez P.Y."/>
            <person name="Bouayad L."/>
            <person name="Elgroud R."/>
            <person name="Butaye P."/>
        </authorList>
    </citation>
    <scope>NUCLEOTIDE SEQUENCE</scope>
    <source>
        <strain evidence="13">7048</strain>
    </source>
</reference>
<evidence type="ECO:0000256" key="5">
    <source>
        <dbReference type="ARBA" id="ARBA00022827"/>
    </source>
</evidence>
<dbReference type="InterPro" id="IPR002872">
    <property type="entry name" value="Proline_DH_dom"/>
</dbReference>
<feature type="binding site" evidence="9">
    <location>
        <position position="285"/>
    </location>
    <ligand>
        <name>substrate</name>
    </ligand>
</feature>
<dbReference type="AlphaFoldDB" id="A0AAX3W0L1"/>
<evidence type="ECO:0000256" key="1">
    <source>
        <dbReference type="ARBA" id="ARBA00004739"/>
    </source>
</evidence>
<feature type="binding site" evidence="10">
    <location>
        <position position="197"/>
    </location>
    <ligand>
        <name>FAD</name>
        <dbReference type="ChEBI" id="CHEBI:57692"/>
    </ligand>
</feature>
<keyword evidence="4 10" id="KW-0547">Nucleotide-binding</keyword>
<comment type="pathway">
    <text evidence="1">Amino-acid degradation; L-proline degradation into L-glutamate; L-glutamate from L-proline: step 1/2.</text>
</comment>
<evidence type="ECO:0000256" key="2">
    <source>
        <dbReference type="ARBA" id="ARBA00012695"/>
    </source>
</evidence>
<dbReference type="Pfam" id="PF01619">
    <property type="entry name" value="Pro_dh"/>
    <property type="match status" value="1"/>
</dbReference>
<dbReference type="SUPFAM" id="SSF51730">
    <property type="entry name" value="FAD-linked oxidoreductase"/>
    <property type="match status" value="1"/>
</dbReference>
<protein>
    <recommendedName>
        <fullName evidence="2">proline dehydrogenase</fullName>
        <ecNumber evidence="2">1.5.5.2</ecNumber>
    </recommendedName>
</protein>
<keyword evidence="6" id="KW-0560">Oxidoreductase</keyword>
<evidence type="ECO:0000313" key="13">
    <source>
        <dbReference type="EMBL" id="WHI58933.1"/>
    </source>
</evidence>
<evidence type="ECO:0000256" key="7">
    <source>
        <dbReference type="ARBA" id="ARBA00023062"/>
    </source>
</evidence>
<evidence type="ECO:0000259" key="12">
    <source>
        <dbReference type="Pfam" id="PF01619"/>
    </source>
</evidence>
<comment type="cofactor">
    <cofactor evidence="10">
        <name>FAD</name>
        <dbReference type="ChEBI" id="CHEBI:57692"/>
    </cofactor>
    <text evidence="10">Binds 1 FAD per subunit.</text>
</comment>
<name>A0AAX3W0L1_MAMLE</name>
<dbReference type="PANTHER" id="PTHR13914:SF0">
    <property type="entry name" value="PROLINE DEHYDROGENASE 1, MITOCHONDRIAL"/>
    <property type="match status" value="1"/>
</dbReference>
<dbReference type="InterPro" id="IPR015659">
    <property type="entry name" value="Proline_oxidase"/>
</dbReference>